<name>A0ABV5QZP0_9ACTN</name>
<gene>
    <name evidence="1" type="ORF">ACFFTP_30315</name>
</gene>
<proteinExistence type="predicted"/>
<keyword evidence="2" id="KW-1185">Reference proteome</keyword>
<dbReference type="EMBL" id="JBHMCT010000023">
    <property type="protein sequence ID" value="MFB9558464.1"/>
    <property type="molecule type" value="Genomic_DNA"/>
</dbReference>
<dbReference type="RefSeq" id="WP_345484566.1">
    <property type="nucleotide sequence ID" value="NZ_BAAAWU010000001.1"/>
</dbReference>
<comment type="caution">
    <text evidence="1">The sequence shown here is derived from an EMBL/GenBank/DDBJ whole genome shotgun (WGS) entry which is preliminary data.</text>
</comment>
<reference evidence="1 2" key="1">
    <citation type="submission" date="2024-09" db="EMBL/GenBank/DDBJ databases">
        <authorList>
            <person name="Sun Q."/>
            <person name="Mori K."/>
        </authorList>
    </citation>
    <scope>NUCLEOTIDE SEQUENCE [LARGE SCALE GENOMIC DNA]</scope>
    <source>
        <strain evidence="1 2">JCM 4414</strain>
    </source>
</reference>
<dbReference type="InterPro" id="IPR046732">
    <property type="entry name" value="DUF6624"/>
</dbReference>
<evidence type="ECO:0000313" key="2">
    <source>
        <dbReference type="Proteomes" id="UP001589716"/>
    </source>
</evidence>
<protein>
    <submittedName>
        <fullName evidence="1">DUF6624 domain-containing protein</fullName>
    </submittedName>
</protein>
<dbReference type="Proteomes" id="UP001589716">
    <property type="component" value="Unassembled WGS sequence"/>
</dbReference>
<sequence length="170" mass="18994">MDHALAAEFHRRAEQDQAARRRVFETSDGQDLARIDAGNTRWLKGVVARFGWPGITLVGEQGADEAWLLAQHADRDPHFQRQILGLLEDAVGVGDAPPHHLAYLTDRVLVAAGEPQVYGTQYTQDPDGRNLRPYAVIDPERLDTRRAAVGLEPAAEYDRRMRASYPRKGS</sequence>
<organism evidence="1 2">
    <name type="scientific">Streptomyces roseoviridis</name>
    <dbReference type="NCBI Taxonomy" id="67361"/>
    <lineage>
        <taxon>Bacteria</taxon>
        <taxon>Bacillati</taxon>
        <taxon>Actinomycetota</taxon>
        <taxon>Actinomycetes</taxon>
        <taxon>Kitasatosporales</taxon>
        <taxon>Streptomycetaceae</taxon>
        <taxon>Streptomyces</taxon>
    </lineage>
</organism>
<evidence type="ECO:0000313" key="1">
    <source>
        <dbReference type="EMBL" id="MFB9558464.1"/>
    </source>
</evidence>
<accession>A0ABV5QZP0</accession>
<dbReference type="Pfam" id="PF20329">
    <property type="entry name" value="DUF6624"/>
    <property type="match status" value="1"/>
</dbReference>